<accession>A0A2G9TTA0</accession>
<protein>
    <recommendedName>
        <fullName evidence="2">alkaline phosphatase</fullName>
        <ecNumber evidence="2">3.1.3.1</ecNumber>
    </recommendedName>
</protein>
<dbReference type="InterPro" id="IPR001952">
    <property type="entry name" value="Alkaline_phosphatase"/>
</dbReference>
<evidence type="ECO:0000256" key="10">
    <source>
        <dbReference type="RuleBase" id="RU003946"/>
    </source>
</evidence>
<sequence>MITGNRPKNVILFIGDGMGISTVTSARINKNQRAGLYYLNTPLFFERFQSTGLVKTSSFDHHVTDSAAGATALFTGRKVSYK</sequence>
<dbReference type="GO" id="GO:0046872">
    <property type="term" value="F:metal ion binding"/>
    <property type="evidence" value="ECO:0007669"/>
    <property type="project" value="UniProtKB-KW"/>
</dbReference>
<dbReference type="GO" id="GO:0004035">
    <property type="term" value="F:alkaline phosphatase activity"/>
    <property type="evidence" value="ECO:0007669"/>
    <property type="project" value="UniProtKB-EC"/>
</dbReference>
<dbReference type="Pfam" id="PF00245">
    <property type="entry name" value="Alk_phosphatase"/>
    <property type="match status" value="1"/>
</dbReference>
<dbReference type="PANTHER" id="PTHR11596:SF5">
    <property type="entry name" value="ALKALINE PHOSPHATASE"/>
    <property type="match status" value="1"/>
</dbReference>
<reference evidence="11 12" key="1">
    <citation type="submission" date="2015-09" db="EMBL/GenBank/DDBJ databases">
        <title>Draft genome of the parasitic nematode Teladorsagia circumcincta isolate WARC Sus (inbred).</title>
        <authorList>
            <person name="Mitreva M."/>
        </authorList>
    </citation>
    <scope>NUCLEOTIDE SEQUENCE [LARGE SCALE GENOMIC DNA]</scope>
    <source>
        <strain evidence="11 12">S</strain>
    </source>
</reference>
<comment type="similarity">
    <text evidence="1 10">Belongs to the alkaline phosphatase family.</text>
</comment>
<dbReference type="PROSITE" id="PS00123">
    <property type="entry name" value="ALKALINE_PHOSPHATASE"/>
    <property type="match status" value="1"/>
</dbReference>
<keyword evidence="5" id="KW-0378">Hydrolase</keyword>
<evidence type="ECO:0000256" key="6">
    <source>
        <dbReference type="ARBA" id="ARBA00022833"/>
    </source>
</evidence>
<dbReference type="SUPFAM" id="SSF53649">
    <property type="entry name" value="Alkaline phosphatase-like"/>
    <property type="match status" value="1"/>
</dbReference>
<evidence type="ECO:0000256" key="5">
    <source>
        <dbReference type="ARBA" id="ARBA00022801"/>
    </source>
</evidence>
<evidence type="ECO:0000256" key="2">
    <source>
        <dbReference type="ARBA" id="ARBA00012647"/>
    </source>
</evidence>
<dbReference type="PRINTS" id="PR00113">
    <property type="entry name" value="ALKPHPHTASE"/>
</dbReference>
<evidence type="ECO:0000256" key="3">
    <source>
        <dbReference type="ARBA" id="ARBA00022553"/>
    </source>
</evidence>
<dbReference type="AlphaFoldDB" id="A0A2G9TTA0"/>
<keyword evidence="12" id="KW-1185">Reference proteome</keyword>
<evidence type="ECO:0000256" key="9">
    <source>
        <dbReference type="PIRSR" id="PIRSR601952-2"/>
    </source>
</evidence>
<keyword evidence="7 9" id="KW-0460">Magnesium</keyword>
<evidence type="ECO:0000313" key="11">
    <source>
        <dbReference type="EMBL" id="PIO61128.1"/>
    </source>
</evidence>
<evidence type="ECO:0000256" key="8">
    <source>
        <dbReference type="PIRSR" id="PIRSR601952-1"/>
    </source>
</evidence>
<evidence type="ECO:0000256" key="4">
    <source>
        <dbReference type="ARBA" id="ARBA00022723"/>
    </source>
</evidence>
<dbReference type="InterPro" id="IPR017850">
    <property type="entry name" value="Alkaline_phosphatase_core_sf"/>
</dbReference>
<dbReference type="OrthoDB" id="5818554at2759"/>
<comment type="cofactor">
    <cofactor evidence="9">
        <name>Mg(2+)</name>
        <dbReference type="ChEBI" id="CHEBI:18420"/>
    </cofactor>
    <text evidence="9">Binds 1 Mg(2+) ion.</text>
</comment>
<feature type="binding site" evidence="9">
    <location>
        <position position="16"/>
    </location>
    <ligand>
        <name>Zn(2+)</name>
        <dbReference type="ChEBI" id="CHEBI:29105"/>
        <label>2</label>
    </ligand>
</feature>
<evidence type="ECO:0000256" key="7">
    <source>
        <dbReference type="ARBA" id="ARBA00022842"/>
    </source>
</evidence>
<gene>
    <name evidence="11" type="ORF">TELCIR_17358</name>
</gene>
<keyword evidence="6 9" id="KW-0862">Zinc</keyword>
<dbReference type="EC" id="3.1.3.1" evidence="2"/>
<evidence type="ECO:0000313" key="12">
    <source>
        <dbReference type="Proteomes" id="UP000230423"/>
    </source>
</evidence>
<name>A0A2G9TTA0_TELCI</name>
<dbReference type="Proteomes" id="UP000230423">
    <property type="component" value="Unassembled WGS sequence"/>
</dbReference>
<dbReference type="InterPro" id="IPR018299">
    <property type="entry name" value="Alkaline_phosphatase_AS"/>
</dbReference>
<feature type="binding site" evidence="9">
    <location>
        <position position="16"/>
    </location>
    <ligand>
        <name>Mg(2+)</name>
        <dbReference type="ChEBI" id="CHEBI:18420"/>
    </ligand>
</feature>
<dbReference type="EMBL" id="KZ354161">
    <property type="protein sequence ID" value="PIO61128.1"/>
    <property type="molecule type" value="Genomic_DNA"/>
</dbReference>
<proteinExistence type="inferred from homology"/>
<comment type="cofactor">
    <cofactor evidence="9">
        <name>Zn(2+)</name>
        <dbReference type="ChEBI" id="CHEBI:29105"/>
    </cofactor>
    <text evidence="9">Binds 2 Zn(2+) ions.</text>
</comment>
<feature type="active site" description="Phosphoserine intermediate" evidence="8">
    <location>
        <position position="66"/>
    </location>
</feature>
<dbReference type="Gene3D" id="3.40.720.10">
    <property type="entry name" value="Alkaline Phosphatase, subunit A"/>
    <property type="match status" value="1"/>
</dbReference>
<organism evidence="11 12">
    <name type="scientific">Teladorsagia circumcincta</name>
    <name type="common">Brown stomach worm</name>
    <name type="synonym">Ostertagia circumcincta</name>
    <dbReference type="NCBI Taxonomy" id="45464"/>
    <lineage>
        <taxon>Eukaryota</taxon>
        <taxon>Metazoa</taxon>
        <taxon>Ecdysozoa</taxon>
        <taxon>Nematoda</taxon>
        <taxon>Chromadorea</taxon>
        <taxon>Rhabditida</taxon>
        <taxon>Rhabditina</taxon>
        <taxon>Rhabditomorpha</taxon>
        <taxon>Strongyloidea</taxon>
        <taxon>Trichostrongylidae</taxon>
        <taxon>Teladorsagia</taxon>
    </lineage>
</organism>
<dbReference type="PANTHER" id="PTHR11596">
    <property type="entry name" value="ALKALINE PHOSPHATASE"/>
    <property type="match status" value="1"/>
</dbReference>
<evidence type="ECO:0000256" key="1">
    <source>
        <dbReference type="ARBA" id="ARBA00005984"/>
    </source>
</evidence>
<keyword evidence="3" id="KW-0597">Phosphoprotein</keyword>
<keyword evidence="4 9" id="KW-0479">Metal-binding</keyword>